<reference evidence="2" key="1">
    <citation type="submission" date="2020-08" db="EMBL/GenBank/DDBJ databases">
        <authorList>
            <person name="Hillin M.J."/>
            <person name="Beth T.W."/>
            <person name="Collman T.N."/>
            <person name="Davis R.E."/>
            <person name="Dobesh B.I."/>
            <person name="Johnson A.L."/>
            <person name="Lewis B.M."/>
            <person name="Suarez T.R."/>
            <person name="Villa E.C."/>
            <person name="Walker J.R."/>
            <person name="Labonte J.M."/>
            <person name="Butela K.A."/>
            <person name="Garlena R.A."/>
            <person name="Russell D.A."/>
            <person name="Pope W.H."/>
            <person name="Jacobs-Sera D."/>
            <person name="Hatfull G.F."/>
        </authorList>
    </citation>
    <scope>NUCLEOTIDE SEQUENCE [LARGE SCALE GENOMIC DNA]</scope>
</reference>
<organism evidence="1 2">
    <name type="scientific">Arthrobacter phage Tweety19</name>
    <dbReference type="NCBI Taxonomy" id="2768133"/>
    <lineage>
        <taxon>Viruses</taxon>
        <taxon>Duplodnaviria</taxon>
        <taxon>Heunggongvirae</taxon>
        <taxon>Uroviricota</taxon>
        <taxon>Caudoviricetes</taxon>
        <taxon>Casidaviridae</taxon>
        <taxon>Galvastonvirus</taxon>
        <taxon>Galvastonvirus tweety19</taxon>
    </lineage>
</organism>
<accession>A0A7G9W246</accession>
<gene>
    <name evidence="1" type="primary">50</name>
    <name evidence="1" type="ORF">SEA_TWEETY19_50</name>
</gene>
<dbReference type="EMBL" id="MT897906">
    <property type="protein sequence ID" value="QNO12709.1"/>
    <property type="molecule type" value="Genomic_DNA"/>
</dbReference>
<sequence>MEIFQRIARKAVARSIDAGLIEATDREAIRAIAGFAASLAAFEAPALFLDTLADGLYDEFNARPALVA</sequence>
<evidence type="ECO:0000313" key="1">
    <source>
        <dbReference type="EMBL" id="QNO12709.1"/>
    </source>
</evidence>
<dbReference type="RefSeq" id="YP_010678440.1">
    <property type="nucleotide sequence ID" value="NC_071035.1"/>
</dbReference>
<keyword evidence="2" id="KW-1185">Reference proteome</keyword>
<proteinExistence type="predicted"/>
<dbReference type="KEGG" id="vg:77954835"/>
<protein>
    <submittedName>
        <fullName evidence="1">Uncharacterized protein</fullName>
    </submittedName>
</protein>
<dbReference type="GeneID" id="77954835"/>
<name>A0A7G9W246_9CAUD</name>
<evidence type="ECO:0000313" key="2">
    <source>
        <dbReference type="Proteomes" id="UP000516204"/>
    </source>
</evidence>
<dbReference type="Proteomes" id="UP000516204">
    <property type="component" value="Segment"/>
</dbReference>